<keyword evidence="3" id="KW-1185">Reference proteome</keyword>
<sequence length="134" mass="15553">MILQFITSPKNVSTVPYTQNFVHGFNPPKDVEILLQKSCFDCHSNNTAYPWYAEIQPIGMLLANHISEGKEKLNFDELKNLGKRQQRSRFTGIIEQIEQNKMPLKSYLFMHKDAALSEKNKKVLTSYFEILKSQ</sequence>
<reference evidence="2 3" key="1">
    <citation type="journal article" date="2004" name="Int. J. Syst. Evol. Microbiol.">
        <title>Kaistella koreensis gen. nov., sp. nov., a novel member of the Chryseobacterium-Bergeyella-Riemerella branch.</title>
        <authorList>
            <person name="Kim M.K."/>
            <person name="Im W.T."/>
            <person name="Shin Y.K."/>
            <person name="Lim J.H."/>
            <person name="Kim S.H."/>
            <person name="Lee B.C."/>
            <person name="Park M.Y."/>
            <person name="Lee K.Y."/>
            <person name="Lee S.T."/>
        </authorList>
    </citation>
    <scope>NUCLEOTIDE SEQUENCE [LARGE SCALE GENOMIC DNA]</scope>
    <source>
        <strain evidence="2 3">CCUG 49689</strain>
    </source>
</reference>
<dbReference type="STRING" id="1304281.ACM44_12095"/>
<evidence type="ECO:0000259" key="1">
    <source>
        <dbReference type="SMART" id="SM01235"/>
    </source>
</evidence>
<feature type="domain" description="Haem-binding" evidence="1">
    <location>
        <begin position="1"/>
        <end position="132"/>
    </location>
</feature>
<name>A0A0J7IXB4_9FLAO</name>
<dbReference type="SMART" id="SM01235">
    <property type="entry name" value="Haem_bd"/>
    <property type="match status" value="1"/>
</dbReference>
<dbReference type="InterPro" id="IPR025992">
    <property type="entry name" value="Haem-bd"/>
</dbReference>
<dbReference type="Pfam" id="PF14376">
    <property type="entry name" value="Haem_bd"/>
    <property type="match status" value="1"/>
</dbReference>
<dbReference type="Proteomes" id="UP000035900">
    <property type="component" value="Unassembled WGS sequence"/>
</dbReference>
<gene>
    <name evidence="2" type="ORF">ACM44_12095</name>
</gene>
<dbReference type="EMBL" id="LFNG01000018">
    <property type="protein sequence ID" value="KMQ70476.1"/>
    <property type="molecule type" value="Genomic_DNA"/>
</dbReference>
<accession>A0A0J7IXB4</accession>
<dbReference type="AlphaFoldDB" id="A0A0J7IXB4"/>
<dbReference type="PATRIC" id="fig|1304281.5.peg.2603"/>
<comment type="caution">
    <text evidence="2">The sequence shown here is derived from an EMBL/GenBank/DDBJ whole genome shotgun (WGS) entry which is preliminary data.</text>
</comment>
<proteinExistence type="predicted"/>
<protein>
    <recommendedName>
        <fullName evidence="1">Haem-binding domain-containing protein</fullName>
    </recommendedName>
</protein>
<evidence type="ECO:0000313" key="2">
    <source>
        <dbReference type="EMBL" id="KMQ70476.1"/>
    </source>
</evidence>
<organism evidence="2 3">
    <name type="scientific">Chryseobacterium koreense CCUG 49689</name>
    <dbReference type="NCBI Taxonomy" id="1304281"/>
    <lineage>
        <taxon>Bacteria</taxon>
        <taxon>Pseudomonadati</taxon>
        <taxon>Bacteroidota</taxon>
        <taxon>Flavobacteriia</taxon>
        <taxon>Flavobacteriales</taxon>
        <taxon>Weeksellaceae</taxon>
        <taxon>Chryseobacterium group</taxon>
        <taxon>Chryseobacterium</taxon>
    </lineage>
</organism>
<evidence type="ECO:0000313" key="3">
    <source>
        <dbReference type="Proteomes" id="UP000035900"/>
    </source>
</evidence>